<dbReference type="Pfam" id="PF04616">
    <property type="entry name" value="Glyco_hydro_43"/>
    <property type="match status" value="1"/>
</dbReference>
<dbReference type="SUPFAM" id="SSF75005">
    <property type="entry name" value="Arabinanase/levansucrase/invertase"/>
    <property type="match status" value="1"/>
</dbReference>
<evidence type="ECO:0000313" key="7">
    <source>
        <dbReference type="Proteomes" id="UP001222118"/>
    </source>
</evidence>
<sequence length="362" mass="40529">MTTLSLATKRAENYPEKQGEWYCGFSYTPLIGLGYEPGVHRRDASSIIRVDGLYYVYYTRSVGPHFGRGVGDGTEHKIFPWDYADIYFATSADGMVWEEQGPAVARGEPGSFDARTVCTPDVLEHAGKYYLVYQTQSDKEPYASGRSERVGLAISDSPRGPWRKIETPILTRMDDGEWFGKSDNYNSGLFGGITHDPSLFFYQGQWWLYYKCGSTKEMQGGKHKFAGPDTRWGVAMSDKPEGPYTHSEFNPITNSGHETMLWHYKGGIAALLNRDGPESDTIQWAPDGINFSIMAHVHSTPQAAGAYRPASSDGHPLDGIRWGMCHLNQQGSQWNYMVRFDVDPRHSHSIAMGYAKSTIGEI</sequence>
<evidence type="ECO:0000256" key="4">
    <source>
        <dbReference type="ARBA" id="ARBA00023295"/>
    </source>
</evidence>
<accession>A0ABY7YU15</accession>
<dbReference type="CDD" id="cd08992">
    <property type="entry name" value="GH117"/>
    <property type="match status" value="1"/>
</dbReference>
<comment type="similarity">
    <text evidence="2 5">Belongs to the glycosyl hydrolase 43 family.</text>
</comment>
<name>A0ABY7YU15_9HYPH</name>
<keyword evidence="4 5" id="KW-0326">Glycosidase</keyword>
<dbReference type="PANTHER" id="PTHR43301">
    <property type="entry name" value="ARABINAN ENDO-1,5-ALPHA-L-ARABINOSIDASE"/>
    <property type="match status" value="1"/>
</dbReference>
<keyword evidence="7" id="KW-1185">Reference proteome</keyword>
<organism evidence="6 7">
    <name type="scientific">Devosia rhodophyticola</name>
    <dbReference type="NCBI Taxonomy" id="3026423"/>
    <lineage>
        <taxon>Bacteria</taxon>
        <taxon>Pseudomonadati</taxon>
        <taxon>Pseudomonadota</taxon>
        <taxon>Alphaproteobacteria</taxon>
        <taxon>Hyphomicrobiales</taxon>
        <taxon>Devosiaceae</taxon>
        <taxon>Devosia</taxon>
    </lineage>
</organism>
<keyword evidence="3 5" id="KW-0378">Hydrolase</keyword>
<dbReference type="InterPro" id="IPR023296">
    <property type="entry name" value="Glyco_hydro_beta-prop_sf"/>
</dbReference>
<evidence type="ECO:0000256" key="1">
    <source>
        <dbReference type="ARBA" id="ARBA00004834"/>
    </source>
</evidence>
<evidence type="ECO:0000313" key="6">
    <source>
        <dbReference type="EMBL" id="WDR04799.1"/>
    </source>
</evidence>
<dbReference type="InterPro" id="IPR006710">
    <property type="entry name" value="Glyco_hydro_43"/>
</dbReference>
<evidence type="ECO:0000256" key="2">
    <source>
        <dbReference type="ARBA" id="ARBA00009865"/>
    </source>
</evidence>
<evidence type="ECO:0000256" key="3">
    <source>
        <dbReference type="ARBA" id="ARBA00022801"/>
    </source>
</evidence>
<dbReference type="EMBL" id="CP118247">
    <property type="protein sequence ID" value="WDR04799.1"/>
    <property type="molecule type" value="Genomic_DNA"/>
</dbReference>
<evidence type="ECO:0000256" key="5">
    <source>
        <dbReference type="RuleBase" id="RU361187"/>
    </source>
</evidence>
<dbReference type="InterPro" id="IPR050727">
    <property type="entry name" value="GH43_arabinanases"/>
</dbReference>
<gene>
    <name evidence="6" type="ORF">PSQ90_10780</name>
</gene>
<proteinExistence type="inferred from homology"/>
<comment type="pathway">
    <text evidence="1">Glycan metabolism; L-arabinan degradation.</text>
</comment>
<protein>
    <submittedName>
        <fullName evidence="6">Family 43 glycosylhydrolase</fullName>
    </submittedName>
</protein>
<dbReference type="RefSeq" id="WP_282210320.1">
    <property type="nucleotide sequence ID" value="NZ_CP118247.1"/>
</dbReference>
<dbReference type="Gene3D" id="2.115.10.20">
    <property type="entry name" value="Glycosyl hydrolase domain, family 43"/>
    <property type="match status" value="1"/>
</dbReference>
<reference evidence="6 7" key="1">
    <citation type="submission" date="2023-02" db="EMBL/GenBank/DDBJ databases">
        <title>Devosia chondri sp. nov., isolated from the phycosphere of marine algae.</title>
        <authorList>
            <person name="Kim J.M."/>
            <person name="Lee J.K."/>
            <person name="Choi B.J."/>
            <person name="Bayburt H."/>
            <person name="Jeon C.O."/>
        </authorList>
    </citation>
    <scope>NUCLEOTIDE SEQUENCE [LARGE SCALE GENOMIC DNA]</scope>
    <source>
        <strain evidence="6 7">G2-5</strain>
    </source>
</reference>
<dbReference type="Proteomes" id="UP001222118">
    <property type="component" value="Chromosome"/>
</dbReference>
<dbReference type="PANTHER" id="PTHR43301:SF3">
    <property type="entry name" value="ARABINAN ENDO-1,5-ALPHA-L-ARABINOSIDASE A-RELATED"/>
    <property type="match status" value="1"/>
</dbReference>